<dbReference type="InterPro" id="IPR002410">
    <property type="entry name" value="Peptidase_S33"/>
</dbReference>
<dbReference type="Gene3D" id="3.40.50.1820">
    <property type="entry name" value="alpha/beta hydrolase"/>
    <property type="match status" value="1"/>
</dbReference>
<dbReference type="PRINTS" id="PR00793">
    <property type="entry name" value="PROAMNOPTASE"/>
</dbReference>
<dbReference type="InterPro" id="IPR051601">
    <property type="entry name" value="Serine_prot/Carboxylest_S33"/>
</dbReference>
<feature type="domain" description="Peptidase S33 tripeptidyl aminopeptidase-like C-terminal" evidence="5">
    <location>
        <begin position="401"/>
        <end position="491"/>
    </location>
</feature>
<accession>A0ABQ2D637</accession>
<dbReference type="Proteomes" id="UP000632222">
    <property type="component" value="Unassembled WGS sequence"/>
</dbReference>
<evidence type="ECO:0000256" key="2">
    <source>
        <dbReference type="ARBA" id="ARBA00022801"/>
    </source>
</evidence>
<feature type="domain" description="AB hydrolase-1" evidence="4">
    <location>
        <begin position="100"/>
        <end position="229"/>
    </location>
</feature>
<keyword evidence="2 6" id="KW-0378">Hydrolase</keyword>
<comment type="similarity">
    <text evidence="1">Belongs to the peptidase S33 family.</text>
</comment>
<dbReference type="InterPro" id="IPR029058">
    <property type="entry name" value="AB_hydrolase_fold"/>
</dbReference>
<keyword evidence="3" id="KW-0732">Signal</keyword>
<keyword evidence="7" id="KW-1185">Reference proteome</keyword>
<comment type="caution">
    <text evidence="6">The sequence shown here is derived from an EMBL/GenBank/DDBJ whole genome shotgun (WGS) entry which is preliminary data.</text>
</comment>
<organism evidence="6 7">
    <name type="scientific">Deinococcus roseus</name>
    <dbReference type="NCBI Taxonomy" id="392414"/>
    <lineage>
        <taxon>Bacteria</taxon>
        <taxon>Thermotogati</taxon>
        <taxon>Deinococcota</taxon>
        <taxon>Deinococci</taxon>
        <taxon>Deinococcales</taxon>
        <taxon>Deinococcaceae</taxon>
        <taxon>Deinococcus</taxon>
    </lineage>
</organism>
<dbReference type="Pfam" id="PF08386">
    <property type="entry name" value="Abhydrolase_4"/>
    <property type="match status" value="1"/>
</dbReference>
<evidence type="ECO:0000313" key="7">
    <source>
        <dbReference type="Proteomes" id="UP000632222"/>
    </source>
</evidence>
<evidence type="ECO:0000259" key="5">
    <source>
        <dbReference type="Pfam" id="PF08386"/>
    </source>
</evidence>
<protein>
    <submittedName>
        <fullName evidence="6">Alpha/beta hydrolase</fullName>
    </submittedName>
</protein>
<feature type="signal peptide" evidence="3">
    <location>
        <begin position="1"/>
        <end position="19"/>
    </location>
</feature>
<dbReference type="InterPro" id="IPR000073">
    <property type="entry name" value="AB_hydrolase_1"/>
</dbReference>
<dbReference type="EMBL" id="BMOD01000015">
    <property type="protein sequence ID" value="GGJ45228.1"/>
    <property type="molecule type" value="Genomic_DNA"/>
</dbReference>
<evidence type="ECO:0000256" key="1">
    <source>
        <dbReference type="ARBA" id="ARBA00010088"/>
    </source>
</evidence>
<proteinExistence type="inferred from homology"/>
<evidence type="ECO:0000256" key="3">
    <source>
        <dbReference type="SAM" id="SignalP"/>
    </source>
</evidence>
<dbReference type="PANTHER" id="PTHR43248">
    <property type="entry name" value="2-SUCCINYL-6-HYDROXY-2,4-CYCLOHEXADIENE-1-CARBOXYLATE SYNTHASE"/>
    <property type="match status" value="1"/>
</dbReference>
<dbReference type="GO" id="GO:0016787">
    <property type="term" value="F:hydrolase activity"/>
    <property type="evidence" value="ECO:0007669"/>
    <property type="project" value="UniProtKB-KW"/>
</dbReference>
<dbReference type="InterPro" id="IPR013595">
    <property type="entry name" value="Pept_S33_TAP-like_C"/>
</dbReference>
<dbReference type="PROSITE" id="PS51257">
    <property type="entry name" value="PROKAR_LIPOPROTEIN"/>
    <property type="match status" value="1"/>
</dbReference>
<dbReference type="PANTHER" id="PTHR43248:SF25">
    <property type="entry name" value="AB HYDROLASE-1 DOMAIN-CONTAINING PROTEIN-RELATED"/>
    <property type="match status" value="1"/>
</dbReference>
<reference evidence="7" key="1">
    <citation type="journal article" date="2019" name="Int. J. Syst. Evol. Microbiol.">
        <title>The Global Catalogue of Microorganisms (GCM) 10K type strain sequencing project: providing services to taxonomists for standard genome sequencing and annotation.</title>
        <authorList>
            <consortium name="The Broad Institute Genomics Platform"/>
            <consortium name="The Broad Institute Genome Sequencing Center for Infectious Disease"/>
            <person name="Wu L."/>
            <person name="Ma J."/>
        </authorList>
    </citation>
    <scope>NUCLEOTIDE SEQUENCE [LARGE SCALE GENOMIC DNA]</scope>
    <source>
        <strain evidence="7">JCM 14370</strain>
    </source>
</reference>
<feature type="chain" id="PRO_5045517224" evidence="3">
    <location>
        <begin position="20"/>
        <end position="542"/>
    </location>
</feature>
<dbReference type="SUPFAM" id="SSF53474">
    <property type="entry name" value="alpha/beta-Hydrolases"/>
    <property type="match status" value="1"/>
</dbReference>
<dbReference type="Pfam" id="PF00561">
    <property type="entry name" value="Abhydrolase_1"/>
    <property type="match status" value="1"/>
</dbReference>
<sequence>MIQKSVFTGALFTLVALLAGCNPQVPQIQEDHGPAPRFDKLAQNACPFFPGTTAPAHVECGYVVVRENRSDPDKTRNVKLAVAIIHQDASKRSAVATINLEGGPGGSSAWRVPVVANKSNGYSQDWLAAGDVVIYDQRGIGKSRPELSCPYPETDGDCFNRLQKIADLNQYNTKNSAADIADIASVLGYSALNVYGSSYGTQLAQRFMRDFPAKIRGVVLDAVVDPASPFVMDGSRRFNQSFLTLQADCQKDAACNKAYPDLAGTLKAVLKDLDSRKVMVTLLDDKMQTVYDRGKPYQFQLTSGLYLNALRQFFYSRNVIRRVPSLLYSTRDKHYEELSSLLYTFFVLEEEDDFSEGVYNSVICSDALPFTNKQAGLDSEAQLTEPFKSYMTGFHQRYFDICAQWPVKKSDDQAAQRTPSDLSTVLLSGRYDPITPEAEAIAVASALTHKQTIYFRAYSHGAVNFTRNTTTGMLDSTCGSTLFRDFLLNPEQDLTRPCTETPLEFILPSSALQQKLSANLLEDLKLDPAVHQREPWGPNPFR</sequence>
<name>A0ABQ2D637_9DEIO</name>
<dbReference type="RefSeq" id="WP_189004630.1">
    <property type="nucleotide sequence ID" value="NZ_BMOD01000015.1"/>
</dbReference>
<evidence type="ECO:0000259" key="4">
    <source>
        <dbReference type="Pfam" id="PF00561"/>
    </source>
</evidence>
<evidence type="ECO:0000313" key="6">
    <source>
        <dbReference type="EMBL" id="GGJ45228.1"/>
    </source>
</evidence>
<gene>
    <name evidence="6" type="ORF">GCM10008938_34370</name>
</gene>